<dbReference type="EMBL" id="QZAA01000076">
    <property type="protein sequence ID" value="RQD77241.1"/>
    <property type="molecule type" value="Genomic_DNA"/>
</dbReference>
<dbReference type="Pfam" id="PF08812">
    <property type="entry name" value="YtxC"/>
    <property type="match status" value="1"/>
</dbReference>
<proteinExistence type="predicted"/>
<evidence type="ECO:0000313" key="2">
    <source>
        <dbReference type="Proteomes" id="UP000285138"/>
    </source>
</evidence>
<name>A0A424YGU0_9FIRM</name>
<dbReference type="InterPro" id="IPR014199">
    <property type="entry name" value="Spore_YtxC"/>
</dbReference>
<comment type="caution">
    <text evidence="1">The sequence shown here is derived from an EMBL/GenBank/DDBJ whole genome shotgun (WGS) entry which is preliminary data.</text>
</comment>
<sequence length="303" mass="35772">MIMTGKGIVIETQEYVCEFEEKFQSDILKLKKKDVVIKYIAKERGQVKTWLCLMERNSQAGEDLSLLLRYYLSGILSDFIVAYAREIILEKLLSRDYSYFNKTERELILSLTLHKLNQEERKRNYFYDKNYLANRFKGYFKNNDFVNIEGFIIFRLQKMQSDLKYHVEATIDEYLEEQEYQEIIRLLKDFVAPEEAEIKSKKIHLTLDQEGEYVLRDEGLKPLQIDFAEGSCLSLYNSNLQKVDLIITVLAHYSPEKIIIHRNFSKIYPKAVEAILNIFGDRGVLCKKCSLCQKYQLSQKLLD</sequence>
<dbReference type="AlphaFoldDB" id="A0A424YGU0"/>
<evidence type="ECO:0000313" key="1">
    <source>
        <dbReference type="EMBL" id="RQD77241.1"/>
    </source>
</evidence>
<gene>
    <name evidence="1" type="ORF">D5R97_02790</name>
</gene>
<protein>
    <recommendedName>
        <fullName evidence="3">Sporulation protein YtxC</fullName>
    </recommendedName>
</protein>
<dbReference type="Proteomes" id="UP000285138">
    <property type="component" value="Unassembled WGS sequence"/>
</dbReference>
<reference evidence="1 2" key="1">
    <citation type="submission" date="2018-08" db="EMBL/GenBank/DDBJ databases">
        <title>The metabolism and importance of syntrophic acetate oxidation coupled to methane or sulfide production in haloalkaline environments.</title>
        <authorList>
            <person name="Timmers P.H.A."/>
            <person name="Vavourakis C.D."/>
            <person name="Sorokin D.Y."/>
            <person name="Sinninghe Damste J.S."/>
            <person name="Muyzer G."/>
            <person name="Stams A.J.M."/>
            <person name="Plugge C.M."/>
        </authorList>
    </citation>
    <scope>NUCLEOTIDE SEQUENCE [LARGE SCALE GENOMIC DNA]</scope>
    <source>
        <strain evidence="1">MSAO_Bac1</strain>
    </source>
</reference>
<organism evidence="1 2">
    <name type="scientific">Candidatus Syntrophonatronum acetioxidans</name>
    <dbReference type="NCBI Taxonomy" id="1795816"/>
    <lineage>
        <taxon>Bacteria</taxon>
        <taxon>Bacillati</taxon>
        <taxon>Bacillota</taxon>
        <taxon>Clostridia</taxon>
        <taxon>Eubacteriales</taxon>
        <taxon>Syntrophomonadaceae</taxon>
        <taxon>Candidatus Syntrophonatronum</taxon>
    </lineage>
</organism>
<evidence type="ECO:0008006" key="3">
    <source>
        <dbReference type="Google" id="ProtNLM"/>
    </source>
</evidence>
<accession>A0A424YGU0</accession>